<evidence type="ECO:0000256" key="3">
    <source>
        <dbReference type="SAM" id="Phobius"/>
    </source>
</evidence>
<feature type="transmembrane region" description="Helical" evidence="3">
    <location>
        <begin position="93"/>
        <end position="110"/>
    </location>
</feature>
<dbReference type="PROSITE" id="PS50887">
    <property type="entry name" value="GGDEF"/>
    <property type="match status" value="1"/>
</dbReference>
<organism evidence="5 6">
    <name type="scientific">Paucibacter sediminis</name>
    <dbReference type="NCBI Taxonomy" id="3019553"/>
    <lineage>
        <taxon>Bacteria</taxon>
        <taxon>Pseudomonadati</taxon>
        <taxon>Pseudomonadota</taxon>
        <taxon>Betaproteobacteria</taxon>
        <taxon>Burkholderiales</taxon>
        <taxon>Sphaerotilaceae</taxon>
        <taxon>Roseateles</taxon>
    </lineage>
</organism>
<evidence type="ECO:0000313" key="6">
    <source>
        <dbReference type="Proteomes" id="UP001177769"/>
    </source>
</evidence>
<dbReference type="Gene3D" id="3.30.70.270">
    <property type="match status" value="1"/>
</dbReference>
<feature type="transmembrane region" description="Helical" evidence="3">
    <location>
        <begin position="62"/>
        <end position="81"/>
    </location>
</feature>
<evidence type="ECO:0000256" key="1">
    <source>
        <dbReference type="ARBA" id="ARBA00012528"/>
    </source>
</evidence>
<dbReference type="EMBL" id="CP116346">
    <property type="protein sequence ID" value="WIT12786.1"/>
    <property type="molecule type" value="Genomic_DNA"/>
</dbReference>
<dbReference type="PANTHER" id="PTHR45138:SF9">
    <property type="entry name" value="DIGUANYLATE CYCLASE DGCM-RELATED"/>
    <property type="match status" value="1"/>
</dbReference>
<reference evidence="5" key="1">
    <citation type="submission" date="2023-01" db="EMBL/GenBank/DDBJ databases">
        <title>Whole genome sequence of Paucibacter sp. S2-9 isolated from pond sediment.</title>
        <authorList>
            <person name="Jung J.Y."/>
        </authorList>
    </citation>
    <scope>NUCLEOTIDE SEQUENCE</scope>
    <source>
        <strain evidence="5">S2-9</strain>
    </source>
</reference>
<dbReference type="KEGG" id="pais:PFX98_03995"/>
<feature type="domain" description="GGDEF" evidence="4">
    <location>
        <begin position="252"/>
        <end position="383"/>
    </location>
</feature>
<dbReference type="RefSeq" id="WP_285233887.1">
    <property type="nucleotide sequence ID" value="NZ_CP116346.1"/>
</dbReference>
<dbReference type="CDD" id="cd01949">
    <property type="entry name" value="GGDEF"/>
    <property type="match status" value="1"/>
</dbReference>
<dbReference type="Pfam" id="PF00990">
    <property type="entry name" value="GGDEF"/>
    <property type="match status" value="1"/>
</dbReference>
<comment type="catalytic activity">
    <reaction evidence="2">
        <text>2 GTP = 3',3'-c-di-GMP + 2 diphosphate</text>
        <dbReference type="Rhea" id="RHEA:24898"/>
        <dbReference type="ChEBI" id="CHEBI:33019"/>
        <dbReference type="ChEBI" id="CHEBI:37565"/>
        <dbReference type="ChEBI" id="CHEBI:58805"/>
        <dbReference type="EC" id="2.7.7.65"/>
    </reaction>
</comment>
<evidence type="ECO:0000313" key="5">
    <source>
        <dbReference type="EMBL" id="WIT12786.1"/>
    </source>
</evidence>
<keyword evidence="3" id="KW-0472">Membrane</keyword>
<feature type="transmembrane region" description="Helical" evidence="3">
    <location>
        <begin position="186"/>
        <end position="210"/>
    </location>
</feature>
<dbReference type="InterPro" id="IPR043128">
    <property type="entry name" value="Rev_trsase/Diguanyl_cyclase"/>
</dbReference>
<protein>
    <recommendedName>
        <fullName evidence="1">diguanylate cyclase</fullName>
        <ecNumber evidence="1">2.7.7.65</ecNumber>
    </recommendedName>
</protein>
<dbReference type="InterPro" id="IPR050469">
    <property type="entry name" value="Diguanylate_Cyclase"/>
</dbReference>
<dbReference type="SUPFAM" id="SSF55073">
    <property type="entry name" value="Nucleotide cyclase"/>
    <property type="match status" value="1"/>
</dbReference>
<dbReference type="PANTHER" id="PTHR45138">
    <property type="entry name" value="REGULATORY COMPONENTS OF SENSORY TRANSDUCTION SYSTEM"/>
    <property type="match status" value="1"/>
</dbReference>
<feature type="transmembrane region" description="Helical" evidence="3">
    <location>
        <begin position="116"/>
        <end position="137"/>
    </location>
</feature>
<keyword evidence="6" id="KW-1185">Reference proteome</keyword>
<dbReference type="Proteomes" id="UP001177769">
    <property type="component" value="Chromosome"/>
</dbReference>
<proteinExistence type="predicted"/>
<sequence length="386" mass="42256">MRLDIPTLFSLLLIQSLAMALMLPLLMGWKQSRGARLAQGAAELQALGWLLLMISPLGLQRWLASAAMLSLSASLALLWFSIQHWLGHRPGRWLALAIPPLLTLGYLLGFDSYAFRLGWSSALFALQMLAISLALLLQSPHAERHSLRWRGLLGGSLALMALFSLARGHLAVTDTAALPAYTAEHWINTGFALMGNINLLAVMLAVLVAWRGETETQLKRLTQLDDLTGLCHRRAFGLRAVDMISMARRYDEPLALMLMDLDSFKQINAEHGEAAGDQALALFASCLQQQMRLGDLVARVGGQEFAVLMARSDAQGPRAMDLRVRDALAARSPAELGFAINYSAGWAKLRHGDRNVEDLLRRADAALYEAKRTGKGCLVAEPGLEA</sequence>
<feature type="transmembrane region" description="Helical" evidence="3">
    <location>
        <begin position="149"/>
        <end position="166"/>
    </location>
</feature>
<dbReference type="InterPro" id="IPR029787">
    <property type="entry name" value="Nucleotide_cyclase"/>
</dbReference>
<dbReference type="NCBIfam" id="TIGR00254">
    <property type="entry name" value="GGDEF"/>
    <property type="match status" value="1"/>
</dbReference>
<name>A0AA95SR36_9BURK</name>
<dbReference type="GO" id="GO:0052621">
    <property type="term" value="F:diguanylate cyclase activity"/>
    <property type="evidence" value="ECO:0007669"/>
    <property type="project" value="UniProtKB-EC"/>
</dbReference>
<dbReference type="AlphaFoldDB" id="A0AA95SR36"/>
<dbReference type="InterPro" id="IPR000160">
    <property type="entry name" value="GGDEF_dom"/>
</dbReference>
<evidence type="ECO:0000256" key="2">
    <source>
        <dbReference type="ARBA" id="ARBA00034247"/>
    </source>
</evidence>
<dbReference type="EC" id="2.7.7.65" evidence="1"/>
<feature type="transmembrane region" description="Helical" evidence="3">
    <location>
        <begin position="6"/>
        <end position="25"/>
    </location>
</feature>
<keyword evidence="3" id="KW-0812">Transmembrane</keyword>
<dbReference type="SMART" id="SM00267">
    <property type="entry name" value="GGDEF"/>
    <property type="match status" value="1"/>
</dbReference>
<keyword evidence="3" id="KW-1133">Transmembrane helix</keyword>
<accession>A0AA95SR36</accession>
<evidence type="ECO:0000259" key="4">
    <source>
        <dbReference type="PROSITE" id="PS50887"/>
    </source>
</evidence>
<gene>
    <name evidence="5" type="ORF">PFX98_03995</name>
</gene>